<dbReference type="NCBIfam" id="TIGR00473">
    <property type="entry name" value="pssA"/>
    <property type="match status" value="1"/>
</dbReference>
<feature type="compositionally biased region" description="Basic and acidic residues" evidence="15">
    <location>
        <begin position="250"/>
        <end position="273"/>
    </location>
</feature>
<feature type="region of interest" description="Disordered" evidence="15">
    <location>
        <begin position="247"/>
        <end position="273"/>
    </location>
</feature>
<proteinExistence type="inferred from homology"/>
<dbReference type="InterPro" id="IPR048254">
    <property type="entry name" value="CDP_ALCOHOL_P_TRANSF_CS"/>
</dbReference>
<evidence type="ECO:0000256" key="10">
    <source>
        <dbReference type="ARBA" id="ARBA00023098"/>
    </source>
</evidence>
<evidence type="ECO:0000256" key="11">
    <source>
        <dbReference type="ARBA" id="ARBA00023136"/>
    </source>
</evidence>
<evidence type="ECO:0000256" key="16">
    <source>
        <dbReference type="SAM" id="Phobius"/>
    </source>
</evidence>
<feature type="transmembrane region" description="Helical" evidence="16">
    <location>
        <begin position="224"/>
        <end position="243"/>
    </location>
</feature>
<keyword evidence="12" id="KW-0594">Phospholipid biosynthesis</keyword>
<organism evidence="17">
    <name type="scientific">hydrothermal vent metagenome</name>
    <dbReference type="NCBI Taxonomy" id="652676"/>
    <lineage>
        <taxon>unclassified sequences</taxon>
        <taxon>metagenomes</taxon>
        <taxon>ecological metagenomes</taxon>
    </lineage>
</organism>
<evidence type="ECO:0000256" key="14">
    <source>
        <dbReference type="ARBA" id="ARBA00032361"/>
    </source>
</evidence>
<dbReference type="Gene3D" id="1.20.120.1760">
    <property type="match status" value="1"/>
</dbReference>
<dbReference type="GO" id="GO:0003882">
    <property type="term" value="F:CDP-diacylglycerol-serine O-phosphatidyltransferase activity"/>
    <property type="evidence" value="ECO:0007669"/>
    <property type="project" value="UniProtKB-EC"/>
</dbReference>
<feature type="transmembrane region" description="Helical" evidence="16">
    <location>
        <begin position="171"/>
        <end position="189"/>
    </location>
</feature>
<name>A0A3B0W6W9_9ZZZZ</name>
<dbReference type="PROSITE" id="PS00379">
    <property type="entry name" value="CDP_ALCOHOL_P_TRANSF"/>
    <property type="match status" value="1"/>
</dbReference>
<dbReference type="GO" id="GO:0012505">
    <property type="term" value="C:endomembrane system"/>
    <property type="evidence" value="ECO:0007669"/>
    <property type="project" value="UniProtKB-SubCell"/>
</dbReference>
<dbReference type="AlphaFoldDB" id="A0A3B0W6W9"/>
<keyword evidence="11 16" id="KW-0472">Membrane</keyword>
<evidence type="ECO:0000256" key="2">
    <source>
        <dbReference type="ARBA" id="ARBA00004127"/>
    </source>
</evidence>
<dbReference type="Pfam" id="PF01066">
    <property type="entry name" value="CDP-OH_P_transf"/>
    <property type="match status" value="1"/>
</dbReference>
<dbReference type="InterPro" id="IPR000462">
    <property type="entry name" value="CDP-OH_P_trans"/>
</dbReference>
<evidence type="ECO:0000256" key="9">
    <source>
        <dbReference type="ARBA" id="ARBA00022989"/>
    </source>
</evidence>
<comment type="subcellular location">
    <subcellularLocation>
        <location evidence="2">Endomembrane system</location>
        <topology evidence="2">Multi-pass membrane protein</topology>
    </subcellularLocation>
</comment>
<dbReference type="GO" id="GO:0016020">
    <property type="term" value="C:membrane"/>
    <property type="evidence" value="ECO:0007669"/>
    <property type="project" value="InterPro"/>
</dbReference>
<feature type="transmembrane region" description="Helical" evidence="16">
    <location>
        <begin position="201"/>
        <end position="218"/>
    </location>
</feature>
<keyword evidence="9 16" id="KW-1133">Transmembrane helix</keyword>
<evidence type="ECO:0000256" key="12">
    <source>
        <dbReference type="ARBA" id="ARBA00023209"/>
    </source>
</evidence>
<evidence type="ECO:0000256" key="4">
    <source>
        <dbReference type="ARBA" id="ARBA00013174"/>
    </source>
</evidence>
<dbReference type="EMBL" id="UOFA01000281">
    <property type="protein sequence ID" value="VAW46447.1"/>
    <property type="molecule type" value="Genomic_DNA"/>
</dbReference>
<gene>
    <name evidence="17" type="ORF">MNBD_GAMMA02-1325</name>
</gene>
<comment type="catalytic activity">
    <reaction evidence="1">
        <text>a CDP-1,2-diacyl-sn-glycerol + L-serine = a 1,2-diacyl-sn-glycero-3-phospho-L-serine + CMP + H(+)</text>
        <dbReference type="Rhea" id="RHEA:16913"/>
        <dbReference type="ChEBI" id="CHEBI:15378"/>
        <dbReference type="ChEBI" id="CHEBI:33384"/>
        <dbReference type="ChEBI" id="CHEBI:57262"/>
        <dbReference type="ChEBI" id="CHEBI:58332"/>
        <dbReference type="ChEBI" id="CHEBI:60377"/>
        <dbReference type="EC" id="2.7.8.8"/>
    </reaction>
</comment>
<evidence type="ECO:0000256" key="7">
    <source>
        <dbReference type="ARBA" id="ARBA00022679"/>
    </source>
</evidence>
<evidence type="ECO:0000256" key="5">
    <source>
        <dbReference type="ARBA" id="ARBA00017171"/>
    </source>
</evidence>
<keyword evidence="13" id="KW-1208">Phospholipid metabolism</keyword>
<feature type="transmembrane region" description="Helical" evidence="16">
    <location>
        <begin position="12"/>
        <end position="31"/>
    </location>
</feature>
<evidence type="ECO:0000256" key="3">
    <source>
        <dbReference type="ARBA" id="ARBA00010441"/>
    </source>
</evidence>
<evidence type="ECO:0000256" key="6">
    <source>
        <dbReference type="ARBA" id="ARBA00022516"/>
    </source>
</evidence>
<protein>
    <recommendedName>
        <fullName evidence="5">CDP-diacylglycerol--serine O-phosphatidyltransferase</fullName>
        <ecNumber evidence="4">2.7.8.8</ecNumber>
    </recommendedName>
    <alternativeName>
        <fullName evidence="14">Phosphatidylserine synthase</fullName>
    </alternativeName>
</protein>
<sequence>MTKPDKISHKGIYLLPNLFTTGAMFAGYYSIIAGIQGKFEVACVCIFIAALLDALDGRVARLTNTQSEFGEQYDSLSDLVSFGVAPSLLIFNWSLYHLTAVHPVMGKIGWLAAFIFAVSGALRLARFNTQIGVVDKAYFQGLPSPAAAAVISSFVWICVDLDLVGADLKYLALPVTVITGLLMVSRFRYYSFKTIPFRDNASFLWVLLLVLVFVLLTIKTAWVLFVVFSGYAISGIAITIFSIKRKRADKKSAKLNTDDMKASKDKDQKPDGS</sequence>
<dbReference type="PANTHER" id="PTHR14269:SF61">
    <property type="entry name" value="CDP-DIACYLGLYCEROL--SERINE O-PHOSPHATIDYLTRANSFERASE"/>
    <property type="match status" value="1"/>
</dbReference>
<dbReference type="PANTHER" id="PTHR14269">
    <property type="entry name" value="CDP-DIACYLGLYCEROL--GLYCEROL-3-PHOSPHATE 3-PHOSPHATIDYLTRANSFERASE-RELATED"/>
    <property type="match status" value="1"/>
</dbReference>
<keyword evidence="7 17" id="KW-0808">Transferase</keyword>
<keyword evidence="10" id="KW-0443">Lipid metabolism</keyword>
<feature type="transmembrane region" description="Helical" evidence="16">
    <location>
        <begin position="108"/>
        <end position="125"/>
    </location>
</feature>
<dbReference type="InterPro" id="IPR043130">
    <property type="entry name" value="CDP-OH_PTrfase_TM_dom"/>
</dbReference>
<reference evidence="17" key="1">
    <citation type="submission" date="2018-06" db="EMBL/GenBank/DDBJ databases">
        <authorList>
            <person name="Zhirakovskaya E."/>
        </authorList>
    </citation>
    <scope>NUCLEOTIDE SEQUENCE</scope>
</reference>
<evidence type="ECO:0000256" key="13">
    <source>
        <dbReference type="ARBA" id="ARBA00023264"/>
    </source>
</evidence>
<dbReference type="GO" id="GO:0008654">
    <property type="term" value="P:phospholipid biosynthetic process"/>
    <property type="evidence" value="ECO:0007669"/>
    <property type="project" value="UniProtKB-KW"/>
</dbReference>
<evidence type="ECO:0000256" key="8">
    <source>
        <dbReference type="ARBA" id="ARBA00022692"/>
    </source>
</evidence>
<comment type="similarity">
    <text evidence="3">Belongs to the CDP-alcohol phosphatidyltransferase class-I family.</text>
</comment>
<accession>A0A3B0W6W9</accession>
<dbReference type="InterPro" id="IPR050324">
    <property type="entry name" value="CDP-alcohol_PTase-I"/>
</dbReference>
<evidence type="ECO:0000256" key="1">
    <source>
        <dbReference type="ARBA" id="ARBA00000287"/>
    </source>
</evidence>
<dbReference type="InterPro" id="IPR004533">
    <property type="entry name" value="CDP-diaglyc--ser_O-PTrfase"/>
</dbReference>
<feature type="transmembrane region" description="Helical" evidence="16">
    <location>
        <begin position="137"/>
        <end position="159"/>
    </location>
</feature>
<keyword evidence="6" id="KW-0444">Lipid biosynthesis</keyword>
<dbReference type="EC" id="2.7.8.8" evidence="4"/>
<evidence type="ECO:0000256" key="15">
    <source>
        <dbReference type="SAM" id="MobiDB-lite"/>
    </source>
</evidence>
<keyword evidence="8 16" id="KW-0812">Transmembrane</keyword>
<evidence type="ECO:0000313" key="17">
    <source>
        <dbReference type="EMBL" id="VAW46447.1"/>
    </source>
</evidence>